<evidence type="ECO:0000313" key="2">
    <source>
        <dbReference type="EMBL" id="KRL86392.1"/>
    </source>
</evidence>
<sequence>MPKDPDTSASKNQEAQASKIKADKNSSKKAAKKAKQAANLAKINKEIAHQLWLDKGWAKGTLDDNGNQTQTDPDDAFTWALSVRKITYHKDGTLKVLTYVGFYNNSDDQKTSDAISAINSADASIQKITGKKKDADLKYTTFWVGKQAFGHSMYSDYRHFTWYTI</sequence>
<proteinExistence type="predicted"/>
<reference evidence="2 3" key="1">
    <citation type="journal article" date="2015" name="Genome Announc.">
        <title>Expanding the biotechnology potential of lactobacilli through comparative genomics of 213 strains and associated genera.</title>
        <authorList>
            <person name="Sun Z."/>
            <person name="Harris H.M."/>
            <person name="McCann A."/>
            <person name="Guo C."/>
            <person name="Argimon S."/>
            <person name="Zhang W."/>
            <person name="Yang X."/>
            <person name="Jeffery I.B."/>
            <person name="Cooney J.C."/>
            <person name="Kagawa T.F."/>
            <person name="Liu W."/>
            <person name="Song Y."/>
            <person name="Salvetti E."/>
            <person name="Wrobel A."/>
            <person name="Rasinkangas P."/>
            <person name="Parkhill J."/>
            <person name="Rea M.C."/>
            <person name="O'Sullivan O."/>
            <person name="Ritari J."/>
            <person name="Douillard F.P."/>
            <person name="Paul Ross R."/>
            <person name="Yang R."/>
            <person name="Briner A.E."/>
            <person name="Felis G.E."/>
            <person name="de Vos W.M."/>
            <person name="Barrangou R."/>
            <person name="Klaenhammer T.R."/>
            <person name="Caufield P.W."/>
            <person name="Cui Y."/>
            <person name="Zhang H."/>
            <person name="O'Toole P.W."/>
        </authorList>
    </citation>
    <scope>NUCLEOTIDE SEQUENCE [LARGE SCALE GENOMIC DNA]</scope>
    <source>
        <strain evidence="2 3">DSM 15945</strain>
    </source>
</reference>
<dbReference type="PATRIC" id="fig|1423783.4.peg.942"/>
<dbReference type="STRING" id="1423783.FC50_GL000911"/>
<dbReference type="Proteomes" id="UP000051922">
    <property type="component" value="Unassembled WGS sequence"/>
</dbReference>
<feature type="region of interest" description="Disordered" evidence="1">
    <location>
        <begin position="1"/>
        <end position="36"/>
    </location>
</feature>
<dbReference type="AlphaFoldDB" id="A0A0R1U553"/>
<comment type="caution">
    <text evidence="2">The sequence shown here is derived from an EMBL/GenBank/DDBJ whole genome shotgun (WGS) entry which is preliminary data.</text>
</comment>
<evidence type="ECO:0000256" key="1">
    <source>
        <dbReference type="SAM" id="MobiDB-lite"/>
    </source>
</evidence>
<dbReference type="EMBL" id="AZFJ01000045">
    <property type="protein sequence ID" value="KRL86392.1"/>
    <property type="molecule type" value="Genomic_DNA"/>
</dbReference>
<name>A0A0R1U553_9LACO</name>
<feature type="compositionally biased region" description="Polar residues" evidence="1">
    <location>
        <begin position="7"/>
        <end position="16"/>
    </location>
</feature>
<protein>
    <submittedName>
        <fullName evidence="2">Uncharacterized protein</fullName>
    </submittedName>
</protein>
<accession>A0A0R1U553</accession>
<evidence type="ECO:0000313" key="3">
    <source>
        <dbReference type="Proteomes" id="UP000051922"/>
    </source>
</evidence>
<organism evidence="2 3">
    <name type="scientific">Lacticaseibacillus pantheris DSM 15945 = JCM 12539 = NBRC 106106</name>
    <dbReference type="NCBI Taxonomy" id="1423783"/>
    <lineage>
        <taxon>Bacteria</taxon>
        <taxon>Bacillati</taxon>
        <taxon>Bacillota</taxon>
        <taxon>Bacilli</taxon>
        <taxon>Lactobacillales</taxon>
        <taxon>Lactobacillaceae</taxon>
        <taxon>Lacticaseibacillus</taxon>
    </lineage>
</organism>
<keyword evidence="3" id="KW-1185">Reference proteome</keyword>
<gene>
    <name evidence="2" type="ORF">FC50_GL000911</name>
</gene>